<keyword evidence="4" id="KW-1185">Reference proteome</keyword>
<protein>
    <recommendedName>
        <fullName evidence="2">G domain-containing protein</fullName>
    </recommendedName>
</protein>
<dbReference type="Gene3D" id="3.40.50.300">
    <property type="entry name" value="P-loop containing nucleotide triphosphate hydrolases"/>
    <property type="match status" value="1"/>
</dbReference>
<evidence type="ECO:0000256" key="1">
    <source>
        <dbReference type="SAM" id="MobiDB-lite"/>
    </source>
</evidence>
<organism evidence="3 4">
    <name type="scientific">Macrolepiota fuliginosa MF-IS2</name>
    <dbReference type="NCBI Taxonomy" id="1400762"/>
    <lineage>
        <taxon>Eukaryota</taxon>
        <taxon>Fungi</taxon>
        <taxon>Dikarya</taxon>
        <taxon>Basidiomycota</taxon>
        <taxon>Agaricomycotina</taxon>
        <taxon>Agaricomycetes</taxon>
        <taxon>Agaricomycetidae</taxon>
        <taxon>Agaricales</taxon>
        <taxon>Agaricineae</taxon>
        <taxon>Agaricaceae</taxon>
        <taxon>Macrolepiota</taxon>
    </lineage>
</organism>
<dbReference type="EMBL" id="MU151112">
    <property type="protein sequence ID" value="KAF9450129.1"/>
    <property type="molecule type" value="Genomic_DNA"/>
</dbReference>
<proteinExistence type="predicted"/>
<comment type="caution">
    <text evidence="3">The sequence shown here is derived from an EMBL/GenBank/DDBJ whole genome shotgun (WGS) entry which is preliminary data.</text>
</comment>
<dbReference type="OrthoDB" id="2846732at2759"/>
<dbReference type="Pfam" id="PF01926">
    <property type="entry name" value="MMR_HSR1"/>
    <property type="match status" value="1"/>
</dbReference>
<evidence type="ECO:0000313" key="3">
    <source>
        <dbReference type="EMBL" id="KAF9450129.1"/>
    </source>
</evidence>
<feature type="domain" description="G" evidence="2">
    <location>
        <begin position="23"/>
        <end position="97"/>
    </location>
</feature>
<dbReference type="GO" id="GO:0005525">
    <property type="term" value="F:GTP binding"/>
    <property type="evidence" value="ECO:0007669"/>
    <property type="project" value="InterPro"/>
</dbReference>
<dbReference type="InterPro" id="IPR027417">
    <property type="entry name" value="P-loop_NTPase"/>
</dbReference>
<feature type="compositionally biased region" description="Basic and acidic residues" evidence="1">
    <location>
        <begin position="275"/>
        <end position="288"/>
    </location>
</feature>
<evidence type="ECO:0000313" key="4">
    <source>
        <dbReference type="Proteomes" id="UP000807342"/>
    </source>
</evidence>
<evidence type="ECO:0000259" key="2">
    <source>
        <dbReference type="Pfam" id="PF01926"/>
    </source>
</evidence>
<name>A0A9P6C6A4_9AGAR</name>
<gene>
    <name evidence="3" type="ORF">P691DRAFT_774201</name>
</gene>
<dbReference type="SUPFAM" id="SSF52540">
    <property type="entry name" value="P-loop containing nucleoside triphosphate hydrolases"/>
    <property type="match status" value="1"/>
</dbReference>
<dbReference type="AlphaFoldDB" id="A0A9P6C6A4"/>
<reference evidence="3" key="1">
    <citation type="submission" date="2020-11" db="EMBL/GenBank/DDBJ databases">
        <authorList>
            <consortium name="DOE Joint Genome Institute"/>
            <person name="Ahrendt S."/>
            <person name="Riley R."/>
            <person name="Andreopoulos W."/>
            <person name="Labutti K."/>
            <person name="Pangilinan J."/>
            <person name="Ruiz-Duenas F.J."/>
            <person name="Barrasa J.M."/>
            <person name="Sanchez-Garcia M."/>
            <person name="Camarero S."/>
            <person name="Miyauchi S."/>
            <person name="Serrano A."/>
            <person name="Linde D."/>
            <person name="Babiker R."/>
            <person name="Drula E."/>
            <person name="Ayuso-Fernandez I."/>
            <person name="Pacheco R."/>
            <person name="Padilla G."/>
            <person name="Ferreira P."/>
            <person name="Barriuso J."/>
            <person name="Kellner H."/>
            <person name="Castanera R."/>
            <person name="Alfaro M."/>
            <person name="Ramirez L."/>
            <person name="Pisabarro A.G."/>
            <person name="Kuo A."/>
            <person name="Tritt A."/>
            <person name="Lipzen A."/>
            <person name="He G."/>
            <person name="Yan M."/>
            <person name="Ng V."/>
            <person name="Cullen D."/>
            <person name="Martin F."/>
            <person name="Rosso M.-N."/>
            <person name="Henrissat B."/>
            <person name="Hibbett D."/>
            <person name="Martinez A.T."/>
            <person name="Grigoriev I.V."/>
        </authorList>
    </citation>
    <scope>NUCLEOTIDE SEQUENCE</scope>
    <source>
        <strain evidence="3">MF-IS2</strain>
    </source>
</reference>
<dbReference type="Proteomes" id="UP000807342">
    <property type="component" value="Unassembled WGS sequence"/>
</dbReference>
<dbReference type="InterPro" id="IPR006073">
    <property type="entry name" value="GTP-bd"/>
</dbReference>
<feature type="region of interest" description="Disordered" evidence="1">
    <location>
        <begin position="275"/>
        <end position="297"/>
    </location>
</feature>
<accession>A0A9P6C6A4</accession>
<sequence length="297" mass="32926">MVMGVNHTDSGVLDNIGQHDILIAVVGNAGVGKSTFINEAVTESLLPIDQASKINNGVQYVVCPKPELYQDRKVVFLDIPAFDSESDEKAIQNKLKRRLRVVISKKLNISGILYLHRAMEVEFSSASLRHLTSLMTIFEESNQSPIGVLLVLTTQAHLRLLTRLQRKKEIQEKWNTLFPLGASQSTRFENSSYSAWEIVIDLTTYSNALAKQSNPLRSIVSTTRPTTSIHMKRVATGSGESLKRRLALLGLSDVESLPAPLLSTHTVDKLRSTFDPVKQKATPEKADGPEVNIENPR</sequence>